<evidence type="ECO:0008006" key="4">
    <source>
        <dbReference type="Google" id="ProtNLM"/>
    </source>
</evidence>
<protein>
    <recommendedName>
        <fullName evidence="4">DUF1440 domain-containing protein</fullName>
    </recommendedName>
</protein>
<dbReference type="AlphaFoldDB" id="A0A7W7RNK1"/>
<gene>
    <name evidence="2" type="ORF">F4561_005911</name>
</gene>
<keyword evidence="3" id="KW-1185">Reference proteome</keyword>
<feature type="transmembrane region" description="Helical" evidence="1">
    <location>
        <begin position="103"/>
        <end position="126"/>
    </location>
</feature>
<keyword evidence="1" id="KW-0472">Membrane</keyword>
<evidence type="ECO:0000313" key="3">
    <source>
        <dbReference type="Proteomes" id="UP000523007"/>
    </source>
</evidence>
<name>A0A7W7RNK1_9ACTN</name>
<keyword evidence="1" id="KW-0812">Transmembrane</keyword>
<keyword evidence="1" id="KW-1133">Transmembrane helix</keyword>
<dbReference type="RefSeq" id="WP_312885682.1">
    <property type="nucleotide sequence ID" value="NZ_JACHJT010000002.1"/>
</dbReference>
<reference evidence="2 3" key="1">
    <citation type="submission" date="2020-08" db="EMBL/GenBank/DDBJ databases">
        <title>Sequencing the genomes of 1000 actinobacteria strains.</title>
        <authorList>
            <person name="Klenk H.-P."/>
        </authorList>
    </citation>
    <scope>NUCLEOTIDE SEQUENCE [LARGE SCALE GENOMIC DNA]</scope>
    <source>
        <strain evidence="2 3">DSM 102030</strain>
    </source>
</reference>
<evidence type="ECO:0000256" key="1">
    <source>
        <dbReference type="SAM" id="Phobius"/>
    </source>
</evidence>
<accession>A0A7W7RNK1</accession>
<sequence length="159" mass="17184">MAHTEVDARRLPPASIIEGAAGGVVGAMAMTGTRELARGLGLIAQTPPEAILQKEVPQLLNRIPEERRVATIQLAHWAYGACAGAAYGLTPIRLRDHRLSGPVYGVLSWAFFEFALAPALGLAHAHESRPRARAALFADHVLYGLILGASPRRRLLRKR</sequence>
<organism evidence="2 3">
    <name type="scientific">Lipingzhangella halophila</name>
    <dbReference type="NCBI Taxonomy" id="1783352"/>
    <lineage>
        <taxon>Bacteria</taxon>
        <taxon>Bacillati</taxon>
        <taxon>Actinomycetota</taxon>
        <taxon>Actinomycetes</taxon>
        <taxon>Streptosporangiales</taxon>
        <taxon>Nocardiopsidaceae</taxon>
        <taxon>Lipingzhangella</taxon>
    </lineage>
</organism>
<dbReference type="EMBL" id="JACHJT010000002">
    <property type="protein sequence ID" value="MBB4935017.1"/>
    <property type="molecule type" value="Genomic_DNA"/>
</dbReference>
<proteinExistence type="predicted"/>
<comment type="caution">
    <text evidence="2">The sequence shown here is derived from an EMBL/GenBank/DDBJ whole genome shotgun (WGS) entry which is preliminary data.</text>
</comment>
<evidence type="ECO:0000313" key="2">
    <source>
        <dbReference type="EMBL" id="MBB4935017.1"/>
    </source>
</evidence>
<dbReference type="Proteomes" id="UP000523007">
    <property type="component" value="Unassembled WGS sequence"/>
</dbReference>